<protein>
    <recommendedName>
        <fullName evidence="4">AAA+ ATPase domain-containing protein</fullName>
    </recommendedName>
</protein>
<feature type="compositionally biased region" description="Polar residues" evidence="1">
    <location>
        <begin position="459"/>
        <end position="470"/>
    </location>
</feature>
<feature type="compositionally biased region" description="Low complexity" evidence="1">
    <location>
        <begin position="354"/>
        <end position="370"/>
    </location>
</feature>
<evidence type="ECO:0000256" key="1">
    <source>
        <dbReference type="SAM" id="MobiDB-lite"/>
    </source>
</evidence>
<dbReference type="Proteomes" id="UP000218209">
    <property type="component" value="Unassembled WGS sequence"/>
</dbReference>
<dbReference type="SUPFAM" id="SSF52540">
    <property type="entry name" value="P-loop containing nucleoside triphosphate hydrolases"/>
    <property type="match status" value="2"/>
</dbReference>
<feature type="compositionally biased region" description="Low complexity" evidence="1">
    <location>
        <begin position="296"/>
        <end position="307"/>
    </location>
</feature>
<reference evidence="2 3" key="1">
    <citation type="submission" date="2017-03" db="EMBL/GenBank/DDBJ databases">
        <title>WGS assembly of Porphyra umbilicalis.</title>
        <authorList>
            <person name="Brawley S.H."/>
            <person name="Blouin N.A."/>
            <person name="Ficko-Blean E."/>
            <person name="Wheeler G.L."/>
            <person name="Lohr M."/>
            <person name="Goodson H.V."/>
            <person name="Jenkins J.W."/>
            <person name="Blaby-Haas C.E."/>
            <person name="Helliwell K.E."/>
            <person name="Chan C."/>
            <person name="Marriage T."/>
            <person name="Bhattacharya D."/>
            <person name="Klein A.S."/>
            <person name="Badis Y."/>
            <person name="Brodie J."/>
            <person name="Cao Y."/>
            <person name="Collen J."/>
            <person name="Dittami S.M."/>
            <person name="Gachon C.M."/>
            <person name="Green B.R."/>
            <person name="Karpowicz S."/>
            <person name="Kim J.W."/>
            <person name="Kudahl U."/>
            <person name="Lin S."/>
            <person name="Michel G."/>
            <person name="Mittag M."/>
            <person name="Olson B.J."/>
            <person name="Pangilinan J."/>
            <person name="Peng Y."/>
            <person name="Qiu H."/>
            <person name="Shu S."/>
            <person name="Singer J.T."/>
            <person name="Smith A.G."/>
            <person name="Sprecher B.N."/>
            <person name="Wagner V."/>
            <person name="Wang W."/>
            <person name="Wang Z.-Y."/>
            <person name="Yan J."/>
            <person name="Yarish C."/>
            <person name="Zoeuner-Riek S."/>
            <person name="Zhuang Y."/>
            <person name="Zou Y."/>
            <person name="Lindquist E.A."/>
            <person name="Grimwood J."/>
            <person name="Barry K."/>
            <person name="Rokhsar D.S."/>
            <person name="Schmutz J."/>
            <person name="Stiller J.W."/>
            <person name="Grossman A.R."/>
            <person name="Prochnik S.E."/>
        </authorList>
    </citation>
    <scope>NUCLEOTIDE SEQUENCE [LARGE SCALE GENOMIC DNA]</scope>
    <source>
        <strain evidence="2">4086291</strain>
    </source>
</reference>
<dbReference type="EMBL" id="KV918924">
    <property type="protein sequence ID" value="OSX74920.1"/>
    <property type="molecule type" value="Genomic_DNA"/>
</dbReference>
<feature type="region of interest" description="Disordered" evidence="1">
    <location>
        <begin position="323"/>
        <end position="399"/>
    </location>
</feature>
<dbReference type="Gene3D" id="3.40.50.300">
    <property type="entry name" value="P-loop containing nucleotide triphosphate hydrolases"/>
    <property type="match status" value="1"/>
</dbReference>
<feature type="region of interest" description="Disordered" evidence="1">
    <location>
        <begin position="421"/>
        <end position="471"/>
    </location>
</feature>
<dbReference type="InterPro" id="IPR051055">
    <property type="entry name" value="PIF1_helicase"/>
</dbReference>
<accession>A0A1X6P2E0</accession>
<feature type="region of interest" description="Disordered" evidence="1">
    <location>
        <begin position="258"/>
        <end position="307"/>
    </location>
</feature>
<evidence type="ECO:0000313" key="2">
    <source>
        <dbReference type="EMBL" id="OSX74920.1"/>
    </source>
</evidence>
<gene>
    <name evidence="2" type="ORF">BU14_0261s0011</name>
</gene>
<dbReference type="PANTHER" id="PTHR47642">
    <property type="entry name" value="ATP-DEPENDENT DNA HELICASE"/>
    <property type="match status" value="1"/>
</dbReference>
<keyword evidence="3" id="KW-1185">Reference proteome</keyword>
<name>A0A1X6P2E0_PORUM</name>
<sequence length="988" mass="104113">MASTAAEHGFLGMITAETSLLLRRSDENAIMQRLSSVAFGGLLVSCSFASTTDALCWLTNPVATEAVLASERQLSAECASMASDLGWLAVVSPCSSFCLRLDNSGFQGPAVRLRQAAPSVCVAARFGAAVEAHRWSGGAAVQNLIEVLRETAGVSPSVPAVSAVSERSRISPAGQLVGEDVVSLPSKKVESDSLSSVADPAASLSCAADHPLARTPMAPLIHVAPDSFVPVVPSIPALKADHEVSPFAVWAAKEMAADGDRPASPRQRLGVGVTPPSGQRRQPSGDARAETGTPIASSRSAGSGASTSRFSHVLATINAPSFGKRRTAPPCSCEWSTAGAGQSPSGACGRARSKSGLSSKPSRRSSCSCKKPTKIMRLDETDGPPAALNPPGHGRGGRAPVLSREEVTQFRAYVGSFDDFNDEKAQRSPPLTRTGGGAQVGYTGLRRCRSPPPRSTSSQAMHTRSTTAGPATNLMLPDAVVVFDDPSVEEHTSAVCRGSTPPASSPRVAHLPSVDRVACQGPLGQLAMTGNWAALSSTLAARGRSTFVTGGPGVGKSTFLRAFRASLKKQWPGAGNVVTVAPTGSAAKTAGGQTYHSFFGFPRAYEAECKDPAAEATRLLSQRRFSSIARRLTAVRALLLDEISMVAADRLDVMVELLRLSRPPSAPACVVYAFGDFLQLGPTCGELAFTAKCWPVLFGDSMLELTRVHRQHQPDFVSAVQDARMGRCTHAVEALMEERKVSQDQYEALKCTVLHVMPRHEDVEAHNSACLSALCGAASPLYAFAKDTVVVDKDADVPPTVDVGLVPDASRDAALFDCVAPRRVRHCRGARVMLTTNVHLALGLHHGSIGVVSGYTVSSAAIVRFEGIGLPAGYKRGTHGVHDAGDLWLEIECPPVKYEAKILAYPGMLAERHQVPFVLGWGITVHRSQSLTISEAVLDIGAAFGPGMVNAAISRVGDKTRMHVRTFSACRLFANPAALAFYKEGVRL</sequence>
<dbReference type="OrthoDB" id="272985at2759"/>
<evidence type="ECO:0000313" key="3">
    <source>
        <dbReference type="Proteomes" id="UP000218209"/>
    </source>
</evidence>
<dbReference type="AlphaFoldDB" id="A0A1X6P2E0"/>
<dbReference type="Pfam" id="PF13604">
    <property type="entry name" value="AAA_30"/>
    <property type="match status" value="1"/>
</dbReference>
<evidence type="ECO:0008006" key="4">
    <source>
        <dbReference type="Google" id="ProtNLM"/>
    </source>
</evidence>
<dbReference type="InterPro" id="IPR027417">
    <property type="entry name" value="P-loop_NTPase"/>
</dbReference>
<proteinExistence type="predicted"/>
<organism evidence="2 3">
    <name type="scientific">Porphyra umbilicalis</name>
    <name type="common">Purple laver</name>
    <name type="synonym">Red alga</name>
    <dbReference type="NCBI Taxonomy" id="2786"/>
    <lineage>
        <taxon>Eukaryota</taxon>
        <taxon>Rhodophyta</taxon>
        <taxon>Bangiophyceae</taxon>
        <taxon>Bangiales</taxon>
        <taxon>Bangiaceae</taxon>
        <taxon>Porphyra</taxon>
    </lineage>
</organism>